<dbReference type="STRING" id="272562.CA_C1187"/>
<protein>
    <submittedName>
        <fullName evidence="1">Uncharacterized protein</fullName>
    </submittedName>
</protein>
<organism evidence="1 2">
    <name type="scientific">Clostridium acetobutylicum (strain ATCC 824 / DSM 792 / JCM 1419 / IAM 19013 / LMG 5710 / NBRC 13948 / NRRL B-527 / VKM B-1787 / 2291 / W)</name>
    <dbReference type="NCBI Taxonomy" id="272562"/>
    <lineage>
        <taxon>Bacteria</taxon>
        <taxon>Bacillati</taxon>
        <taxon>Bacillota</taxon>
        <taxon>Clostridia</taxon>
        <taxon>Eubacteriales</taxon>
        <taxon>Clostridiaceae</taxon>
        <taxon>Clostridium</taxon>
    </lineage>
</organism>
<keyword evidence="2" id="KW-1185">Reference proteome</keyword>
<sequence>MLKLKKGISVDQLRRYGFKTGKEWADKGERCLEGSGYEYQHNWYHKFLMDEENPDKILYANEEYDQPVVQISIRIGDSFPNDMYIECTPSGTYHIGGRDLDIIEETVFDLTNDGFLEK</sequence>
<evidence type="ECO:0000313" key="2">
    <source>
        <dbReference type="Proteomes" id="UP000000814"/>
    </source>
</evidence>
<gene>
    <name evidence="1" type="ordered locus">CA_C1187</name>
</gene>
<accession>Q97JT6</accession>
<dbReference type="RefSeq" id="WP_010964500.1">
    <property type="nucleotide sequence ID" value="NC_003030.1"/>
</dbReference>
<dbReference type="EMBL" id="AE001437">
    <property type="protein sequence ID" value="AAK79159.1"/>
    <property type="molecule type" value="Genomic_DNA"/>
</dbReference>
<evidence type="ECO:0000313" key="1">
    <source>
        <dbReference type="EMBL" id="AAK79159.1"/>
    </source>
</evidence>
<dbReference type="OrthoDB" id="9908033at2"/>
<dbReference type="PIR" id="D97046">
    <property type="entry name" value="D97046"/>
</dbReference>
<name>Q97JT6_CLOAB</name>
<dbReference type="eggNOG" id="ENOG5033C1V">
    <property type="taxonomic scope" value="Bacteria"/>
</dbReference>
<reference evidence="1 2" key="1">
    <citation type="journal article" date="2001" name="J. Bacteriol.">
        <title>Genome sequence and comparative analysis of the solvent-producing bacterium Clostridium acetobutylicum.</title>
        <authorList>
            <person name="Nolling J."/>
            <person name="Breton G."/>
            <person name="Omelchenko M.V."/>
            <person name="Makarova K.S."/>
            <person name="Zeng Q."/>
            <person name="Gibson R."/>
            <person name="Lee H.M."/>
            <person name="Dubois J."/>
            <person name="Qiu D."/>
            <person name="Hitti J."/>
            <person name="Wolf Y.I."/>
            <person name="Tatusov R.L."/>
            <person name="Sabathe F."/>
            <person name="Doucette-Stamm L."/>
            <person name="Soucaille P."/>
            <person name="Daly M.J."/>
            <person name="Bennett G.N."/>
            <person name="Koonin E.V."/>
            <person name="Smith D.R."/>
        </authorList>
    </citation>
    <scope>NUCLEOTIDE SEQUENCE [LARGE SCALE GENOMIC DNA]</scope>
    <source>
        <strain evidence="2">ATCC 824 / DSM 792 / JCM 1419 / LMG 5710 / VKM B-1787</strain>
    </source>
</reference>
<dbReference type="Proteomes" id="UP000000814">
    <property type="component" value="Chromosome"/>
</dbReference>
<dbReference type="AlphaFoldDB" id="Q97JT6"/>
<dbReference type="KEGG" id="cac:CA_C1187"/>
<dbReference type="GeneID" id="44997697"/>
<proteinExistence type="predicted"/>
<dbReference type="HOGENOM" id="CLU_2068953_0_0_9"/>
<dbReference type="PATRIC" id="fig|272562.8.peg.1389"/>